<dbReference type="PANTHER" id="PTHR30504">
    <property type="entry name" value="GLUCANS BIOSYNTHESIS PROTEIN"/>
    <property type="match status" value="1"/>
</dbReference>
<dbReference type="InterPro" id="IPR006311">
    <property type="entry name" value="TAT_signal"/>
</dbReference>
<dbReference type="PROSITE" id="PS51318">
    <property type="entry name" value="TAT"/>
    <property type="match status" value="1"/>
</dbReference>
<comment type="caution">
    <text evidence="7">The sequence shown here is derived from an EMBL/GenBank/DDBJ whole genome shotgun (WGS) entry which is preliminary data.</text>
</comment>
<dbReference type="InterPro" id="IPR013783">
    <property type="entry name" value="Ig-like_fold"/>
</dbReference>
<evidence type="ECO:0000259" key="6">
    <source>
        <dbReference type="Pfam" id="PF04349"/>
    </source>
</evidence>
<dbReference type="GO" id="GO:0003824">
    <property type="term" value="F:catalytic activity"/>
    <property type="evidence" value="ECO:0007669"/>
    <property type="project" value="InterPro"/>
</dbReference>
<dbReference type="InterPro" id="IPR014438">
    <property type="entry name" value="Glucan_biosyn_MdoG/MdoD"/>
</dbReference>
<comment type="subcellular location">
    <subcellularLocation>
        <location evidence="1">Periplasm</location>
    </subcellularLocation>
</comment>
<evidence type="ECO:0000256" key="2">
    <source>
        <dbReference type="ARBA" id="ARBA00005001"/>
    </source>
</evidence>
<dbReference type="InterPro" id="IPR007444">
    <property type="entry name" value="Glucan_biosyn_MdoG_C"/>
</dbReference>
<evidence type="ECO:0000256" key="5">
    <source>
        <dbReference type="SAM" id="MobiDB-lite"/>
    </source>
</evidence>
<dbReference type="InterPro" id="IPR014756">
    <property type="entry name" value="Ig_E-set"/>
</dbReference>
<name>A0A940MLA9_9RHOB</name>
<dbReference type="Proteomes" id="UP000675940">
    <property type="component" value="Unassembled WGS sequence"/>
</dbReference>
<dbReference type="GO" id="GO:0051274">
    <property type="term" value="P:beta-glucan biosynthetic process"/>
    <property type="evidence" value="ECO:0007669"/>
    <property type="project" value="TreeGrafter"/>
</dbReference>
<dbReference type="Gene3D" id="2.70.98.10">
    <property type="match status" value="1"/>
</dbReference>
<evidence type="ECO:0000256" key="3">
    <source>
        <dbReference type="ARBA" id="ARBA00009284"/>
    </source>
</evidence>
<dbReference type="GO" id="GO:0030246">
    <property type="term" value="F:carbohydrate binding"/>
    <property type="evidence" value="ECO:0007669"/>
    <property type="project" value="InterPro"/>
</dbReference>
<dbReference type="InterPro" id="IPR014718">
    <property type="entry name" value="GH-type_carb-bd"/>
</dbReference>
<feature type="region of interest" description="Disordered" evidence="5">
    <location>
        <begin position="33"/>
        <end position="52"/>
    </location>
</feature>
<evidence type="ECO:0000313" key="7">
    <source>
        <dbReference type="EMBL" id="MBP0483910.1"/>
    </source>
</evidence>
<dbReference type="EMBL" id="JAGISH010000009">
    <property type="protein sequence ID" value="MBP0483910.1"/>
    <property type="molecule type" value="Genomic_DNA"/>
</dbReference>
<protein>
    <submittedName>
        <fullName evidence="7">Glucan biosynthesis protein G</fullName>
    </submittedName>
</protein>
<dbReference type="AlphaFoldDB" id="A0A940MLA9"/>
<accession>A0A940MLA9</accession>
<gene>
    <name evidence="7" type="ORF">J5474_15625</name>
</gene>
<comment type="similarity">
    <text evidence="3">Belongs to the OpgD/OpgG family.</text>
</comment>
<dbReference type="Pfam" id="PF04349">
    <property type="entry name" value="MdoG"/>
    <property type="match status" value="1"/>
</dbReference>
<dbReference type="SUPFAM" id="SSF81296">
    <property type="entry name" value="E set domains"/>
    <property type="match status" value="1"/>
</dbReference>
<evidence type="ECO:0000256" key="1">
    <source>
        <dbReference type="ARBA" id="ARBA00004418"/>
    </source>
</evidence>
<comment type="pathway">
    <text evidence="2">Glycan metabolism; osmoregulated periplasmic glucan (OPG) biosynthesis.</text>
</comment>
<organism evidence="7 8">
    <name type="scientific">Sagittula salina</name>
    <dbReference type="NCBI Taxonomy" id="2820268"/>
    <lineage>
        <taxon>Bacteria</taxon>
        <taxon>Pseudomonadati</taxon>
        <taxon>Pseudomonadota</taxon>
        <taxon>Alphaproteobacteria</taxon>
        <taxon>Rhodobacterales</taxon>
        <taxon>Roseobacteraceae</taxon>
        <taxon>Sagittula</taxon>
    </lineage>
</organism>
<keyword evidence="8" id="KW-1185">Reference proteome</keyword>
<dbReference type="RefSeq" id="WP_209361863.1">
    <property type="nucleotide sequence ID" value="NZ_JAGISH010000009.1"/>
</dbReference>
<dbReference type="PIRSF" id="PIRSF006281">
    <property type="entry name" value="MdoG"/>
    <property type="match status" value="1"/>
</dbReference>
<sequence length="534" mass="59152">MTESHPLPPSLSAVSRRSFLAQVLALAATLPQRGNAQEASEPTPAAPGGTPFSFDILSQRMQAAAQEEYVPPTEITGPAAALTYDDYRKVQFRPERARWAGEDARAVLHAYHPGWLFRTPVHLHEVVDGQATPMQFTREDFRYYDDLDKRFSEDADLPGVAGFRINAPLNNPTRFDEVVSFLGASYFRALGRDNLYGLSARGLALNTAIGGEEEFPAFTEFWLERPAPGQETVTFYAALHSPSVAGAFRFTLTPGETTEIAVDQRLYFRDAVDQVGIAPLTSMFLFAPNDMGDFHDYRARVHDSEGLVVVTGDRRFFRPLRNPARLGNSYIGAVSPTAFGLEQRARSFDAYLDSHAGYERRPSLIVEPVGDWGRGAVRLIEIPTKLESNDNIAAFWVPEAKVQAGDALELSYRLLWGMGPLKPDSEHARVLRTLAGHGGVAGIEPARDRQKFVIDFGGSILAELSAAEDVKAKVSARNGEVVQSIVERLEEEGGIWRLVLEVRAEDDAPVELSADLTLDDLRLTETWLYQWTRT</sequence>
<dbReference type="PANTHER" id="PTHR30504:SF2">
    <property type="entry name" value="GLUCANS BIOSYNTHESIS PROTEIN G"/>
    <property type="match status" value="1"/>
</dbReference>
<dbReference type="SUPFAM" id="SSF74650">
    <property type="entry name" value="Galactose mutarotase-like"/>
    <property type="match status" value="1"/>
</dbReference>
<dbReference type="InterPro" id="IPR011013">
    <property type="entry name" value="Gal_mutarotase_sf_dom"/>
</dbReference>
<evidence type="ECO:0000313" key="8">
    <source>
        <dbReference type="Proteomes" id="UP000675940"/>
    </source>
</evidence>
<reference evidence="7" key="1">
    <citation type="submission" date="2021-03" db="EMBL/GenBank/DDBJ databases">
        <title>Sagittula salina sp. nov. strain M10.9X isolated from the marine waste.</title>
        <authorList>
            <person name="Satari L."/>
            <person name="Molina-Menor E."/>
            <person name="Vidal-Verdu A."/>
            <person name="Pascual J."/>
            <person name="Pereto J."/>
            <person name="Porcar M."/>
        </authorList>
    </citation>
    <scope>NUCLEOTIDE SEQUENCE</scope>
    <source>
        <strain evidence="7">M10.9X</strain>
    </source>
</reference>
<evidence type="ECO:0000256" key="4">
    <source>
        <dbReference type="ARBA" id="ARBA00022764"/>
    </source>
</evidence>
<feature type="domain" description="Glucan biosynthesis periplasmic MdoG C-terminal" evidence="6">
    <location>
        <begin position="52"/>
        <end position="531"/>
    </location>
</feature>
<keyword evidence="4" id="KW-0574">Periplasm</keyword>
<dbReference type="GO" id="GO:0030288">
    <property type="term" value="C:outer membrane-bounded periplasmic space"/>
    <property type="evidence" value="ECO:0007669"/>
    <property type="project" value="TreeGrafter"/>
</dbReference>
<dbReference type="Gene3D" id="2.60.40.10">
    <property type="entry name" value="Immunoglobulins"/>
    <property type="match status" value="1"/>
</dbReference>
<proteinExistence type="inferred from homology"/>